<keyword evidence="6" id="KW-0677">Repeat</keyword>
<protein>
    <recommendedName>
        <fullName evidence="2">receptor protein-tyrosine kinase</fullName>
        <ecNumber evidence="2">2.7.10.1</ecNumber>
    </recommendedName>
</protein>
<reference evidence="28" key="1">
    <citation type="submission" date="2011-08" db="EMBL/GenBank/DDBJ databases">
        <authorList>
            <person name="Rombauts S."/>
        </authorList>
    </citation>
    <scope>NUCLEOTIDE SEQUENCE</scope>
    <source>
        <strain evidence="28">London</strain>
    </source>
</reference>
<dbReference type="SUPFAM" id="SSF48726">
    <property type="entry name" value="Immunoglobulin"/>
    <property type="match status" value="3"/>
</dbReference>
<dbReference type="SMART" id="SM00219">
    <property type="entry name" value="TyrKc"/>
    <property type="match status" value="1"/>
</dbReference>
<dbReference type="GO" id="GO:0007169">
    <property type="term" value="P:cell surface receptor protein tyrosine kinase signaling pathway"/>
    <property type="evidence" value="ECO:0007669"/>
    <property type="project" value="TreeGrafter"/>
</dbReference>
<keyword evidence="15" id="KW-0325">Glycoprotein</keyword>
<dbReference type="GO" id="GO:0005886">
    <property type="term" value="C:plasma membrane"/>
    <property type="evidence" value="ECO:0007669"/>
    <property type="project" value="TreeGrafter"/>
</dbReference>
<dbReference type="GO" id="GO:0043235">
    <property type="term" value="C:receptor complex"/>
    <property type="evidence" value="ECO:0007669"/>
    <property type="project" value="TreeGrafter"/>
</dbReference>
<dbReference type="SMART" id="SM00408">
    <property type="entry name" value="IGc2"/>
    <property type="match status" value="4"/>
</dbReference>
<dbReference type="InterPro" id="IPR000719">
    <property type="entry name" value="Prot_kinase_dom"/>
</dbReference>
<comment type="catalytic activity">
    <reaction evidence="17">
        <text>L-tyrosyl-[protein] + ATP = O-phospho-L-tyrosyl-[protein] + ADP + H(+)</text>
        <dbReference type="Rhea" id="RHEA:10596"/>
        <dbReference type="Rhea" id="RHEA-COMP:10136"/>
        <dbReference type="Rhea" id="RHEA-COMP:20101"/>
        <dbReference type="ChEBI" id="CHEBI:15378"/>
        <dbReference type="ChEBI" id="CHEBI:30616"/>
        <dbReference type="ChEBI" id="CHEBI:46858"/>
        <dbReference type="ChEBI" id="CHEBI:61978"/>
        <dbReference type="ChEBI" id="CHEBI:456216"/>
        <dbReference type="EC" id="2.7.10.1"/>
    </reaction>
</comment>
<dbReference type="InterPro" id="IPR013098">
    <property type="entry name" value="Ig_I-set"/>
</dbReference>
<keyword evidence="8" id="KW-0418">Kinase</keyword>
<dbReference type="Proteomes" id="UP000015104">
    <property type="component" value="Unassembled WGS sequence"/>
</dbReference>
<evidence type="ECO:0000256" key="1">
    <source>
        <dbReference type="ARBA" id="ARBA00004167"/>
    </source>
</evidence>
<dbReference type="STRING" id="32264.T1KLW5"/>
<feature type="signal peptide" evidence="24">
    <location>
        <begin position="1"/>
        <end position="19"/>
    </location>
</feature>
<dbReference type="HOGENOM" id="CLU_282056_0_0_1"/>
<dbReference type="InterPro" id="IPR011009">
    <property type="entry name" value="Kinase-like_dom_sf"/>
</dbReference>
<evidence type="ECO:0000256" key="17">
    <source>
        <dbReference type="ARBA" id="ARBA00051243"/>
    </source>
</evidence>
<keyword evidence="3" id="KW-0808">Transferase</keyword>
<dbReference type="Pfam" id="PF07714">
    <property type="entry name" value="PK_Tyr_Ser-Thr"/>
    <property type="match status" value="1"/>
</dbReference>
<feature type="binding site" evidence="20">
    <location>
        <position position="879"/>
    </location>
    <ligand>
        <name>Mg(2+)</name>
        <dbReference type="ChEBI" id="CHEBI:18420"/>
    </ligand>
</feature>
<name>T1KLW5_TETUR</name>
<dbReference type="PROSITE" id="PS00107">
    <property type="entry name" value="PROTEIN_KINASE_ATP"/>
    <property type="match status" value="1"/>
</dbReference>
<evidence type="ECO:0000256" key="8">
    <source>
        <dbReference type="ARBA" id="ARBA00022777"/>
    </source>
</evidence>
<dbReference type="GO" id="GO:0004714">
    <property type="term" value="F:transmembrane receptor protein tyrosine kinase activity"/>
    <property type="evidence" value="ECO:0007669"/>
    <property type="project" value="UniProtKB-EC"/>
</dbReference>
<evidence type="ECO:0000256" key="11">
    <source>
        <dbReference type="ARBA" id="ARBA00023136"/>
    </source>
</evidence>
<feature type="binding site" evidence="20">
    <location>
        <position position="866"/>
    </location>
    <ligand>
        <name>Mg(2+)</name>
        <dbReference type="ChEBI" id="CHEBI:18420"/>
    </ligand>
</feature>
<feature type="transmembrane region" description="Helical" evidence="23">
    <location>
        <begin position="578"/>
        <end position="602"/>
    </location>
</feature>
<dbReference type="InterPro" id="IPR050122">
    <property type="entry name" value="RTK"/>
</dbReference>
<feature type="binding site" evidence="19 22">
    <location>
        <position position="684"/>
    </location>
    <ligand>
        <name>ATP</name>
        <dbReference type="ChEBI" id="CHEBI:30616"/>
    </ligand>
</feature>
<evidence type="ECO:0000256" key="3">
    <source>
        <dbReference type="ARBA" id="ARBA00022679"/>
    </source>
</evidence>
<feature type="binding site" evidence="19">
    <location>
        <begin position="657"/>
        <end position="664"/>
    </location>
    <ligand>
        <name>ATP</name>
        <dbReference type="ChEBI" id="CHEBI:30616"/>
    </ligand>
</feature>
<dbReference type="FunFam" id="2.60.40.10:FF:000016">
    <property type="entry name" value="Fibroblast growth factor receptor"/>
    <property type="match status" value="1"/>
</dbReference>
<evidence type="ECO:0000256" key="12">
    <source>
        <dbReference type="ARBA" id="ARBA00023137"/>
    </source>
</evidence>
<dbReference type="PROSITE" id="PS00109">
    <property type="entry name" value="PROTEIN_KINASE_TYR"/>
    <property type="match status" value="1"/>
</dbReference>
<keyword evidence="7 19" id="KW-0547">Nucleotide-binding</keyword>
<accession>T1KLW5</accession>
<dbReference type="Gene3D" id="3.30.200.20">
    <property type="entry name" value="Phosphorylase Kinase, domain 1"/>
    <property type="match status" value="1"/>
</dbReference>
<reference evidence="27" key="2">
    <citation type="submission" date="2015-06" db="UniProtKB">
        <authorList>
            <consortium name="EnsemblMetazoa"/>
        </authorList>
    </citation>
    <scope>IDENTIFICATION</scope>
</reference>
<proteinExistence type="predicted"/>
<evidence type="ECO:0000256" key="5">
    <source>
        <dbReference type="ARBA" id="ARBA00022729"/>
    </source>
</evidence>
<feature type="site" description="Important for interaction with phosphotyrosine-binding proteins" evidence="21">
    <location>
        <position position="1005"/>
    </location>
</feature>
<dbReference type="InterPro" id="IPR001245">
    <property type="entry name" value="Ser-Thr/Tyr_kinase_cat_dom"/>
</dbReference>
<dbReference type="InterPro" id="IPR036179">
    <property type="entry name" value="Ig-like_dom_sf"/>
</dbReference>
<dbReference type="SUPFAM" id="SSF56112">
    <property type="entry name" value="Protein kinase-like (PK-like)"/>
    <property type="match status" value="1"/>
</dbReference>
<keyword evidence="14" id="KW-0675">Receptor</keyword>
<dbReference type="AlphaFoldDB" id="T1KLW5"/>
<comment type="subcellular location">
    <subcellularLocation>
        <location evidence="1">Membrane</location>
        <topology evidence="1">Single-pass membrane protein</topology>
    </subcellularLocation>
</comment>
<keyword evidence="16" id="KW-0393">Immunoglobulin domain</keyword>
<keyword evidence="28" id="KW-1185">Reference proteome</keyword>
<dbReference type="PIRSF" id="PIRSF000615">
    <property type="entry name" value="TyrPK_CSF1-R"/>
    <property type="match status" value="1"/>
</dbReference>
<dbReference type="GO" id="GO:0046872">
    <property type="term" value="F:metal ion binding"/>
    <property type="evidence" value="ECO:0007669"/>
    <property type="project" value="UniProtKB-KW"/>
</dbReference>
<evidence type="ECO:0000256" key="13">
    <source>
        <dbReference type="ARBA" id="ARBA00023157"/>
    </source>
</evidence>
<dbReference type="eggNOG" id="KOG0200">
    <property type="taxonomic scope" value="Eukaryota"/>
</dbReference>
<evidence type="ECO:0000313" key="28">
    <source>
        <dbReference type="Proteomes" id="UP000015104"/>
    </source>
</evidence>
<dbReference type="Gene3D" id="2.60.40.10">
    <property type="entry name" value="Immunoglobulins"/>
    <property type="match status" value="4"/>
</dbReference>
<dbReference type="Gene3D" id="1.10.510.10">
    <property type="entry name" value="Transferase(Phosphotransferase) domain 1"/>
    <property type="match status" value="1"/>
</dbReference>
<dbReference type="InterPro" id="IPR008266">
    <property type="entry name" value="Tyr_kinase_AS"/>
</dbReference>
<dbReference type="InterPro" id="IPR013783">
    <property type="entry name" value="Ig-like_fold"/>
</dbReference>
<feature type="binding site" evidence="20">
    <location>
        <position position="624"/>
    </location>
    <ligand>
        <name>Mg(2+)</name>
        <dbReference type="ChEBI" id="CHEBI:18420"/>
    </ligand>
</feature>
<evidence type="ECO:0000256" key="21">
    <source>
        <dbReference type="PIRSR" id="PIRSR000615-4"/>
    </source>
</evidence>
<keyword evidence="12" id="KW-0829">Tyrosine-protein kinase</keyword>
<keyword evidence="5 24" id="KW-0732">Signal</keyword>
<dbReference type="EC" id="2.7.10.1" evidence="2"/>
<feature type="binding site" evidence="19">
    <location>
        <position position="865"/>
    </location>
    <ligand>
        <name>ATP</name>
        <dbReference type="ChEBI" id="CHEBI:30616"/>
    </ligand>
</feature>
<dbReference type="InterPro" id="IPR003599">
    <property type="entry name" value="Ig_sub"/>
</dbReference>
<dbReference type="PROSITE" id="PS50835">
    <property type="entry name" value="IG_LIKE"/>
    <property type="match status" value="3"/>
</dbReference>
<dbReference type="PROSITE" id="PS50011">
    <property type="entry name" value="PROTEIN_KINASE_DOM"/>
    <property type="match status" value="1"/>
</dbReference>
<evidence type="ECO:0000256" key="9">
    <source>
        <dbReference type="ARBA" id="ARBA00022840"/>
    </source>
</evidence>
<feature type="chain" id="PRO_5004581467" description="receptor protein-tyrosine kinase" evidence="24">
    <location>
        <begin position="20"/>
        <end position="1109"/>
    </location>
</feature>
<evidence type="ECO:0000256" key="7">
    <source>
        <dbReference type="ARBA" id="ARBA00022741"/>
    </source>
</evidence>
<keyword evidence="4 23" id="KW-0812">Transmembrane</keyword>
<dbReference type="Pfam" id="PF07679">
    <property type="entry name" value="I-set"/>
    <property type="match status" value="1"/>
</dbReference>
<evidence type="ECO:0000256" key="16">
    <source>
        <dbReference type="ARBA" id="ARBA00023319"/>
    </source>
</evidence>
<evidence type="ECO:0000256" key="24">
    <source>
        <dbReference type="SAM" id="SignalP"/>
    </source>
</evidence>
<keyword evidence="20" id="KW-0460">Magnesium</keyword>
<evidence type="ECO:0000256" key="2">
    <source>
        <dbReference type="ARBA" id="ARBA00011902"/>
    </source>
</evidence>
<evidence type="ECO:0000256" key="6">
    <source>
        <dbReference type="ARBA" id="ARBA00022737"/>
    </source>
</evidence>
<keyword evidence="20" id="KW-0479">Metal-binding</keyword>
<evidence type="ECO:0000259" key="25">
    <source>
        <dbReference type="PROSITE" id="PS50011"/>
    </source>
</evidence>
<dbReference type="EMBL" id="CAEY01000212">
    <property type="status" value="NOT_ANNOTATED_CDS"/>
    <property type="molecule type" value="Genomic_DNA"/>
</dbReference>
<keyword evidence="10 23" id="KW-1133">Transmembrane helix</keyword>
<dbReference type="InterPro" id="IPR003598">
    <property type="entry name" value="Ig_sub2"/>
</dbReference>
<dbReference type="SMART" id="SM00409">
    <property type="entry name" value="IG"/>
    <property type="match status" value="4"/>
</dbReference>
<dbReference type="EnsemblMetazoa" id="tetur14g03900.1">
    <property type="protein sequence ID" value="tetur14g03900.1"/>
    <property type="gene ID" value="tetur14g03900"/>
</dbReference>
<evidence type="ECO:0000256" key="23">
    <source>
        <dbReference type="SAM" id="Phobius"/>
    </source>
</evidence>
<keyword evidence="13" id="KW-1015">Disulfide bond</keyword>
<keyword evidence="9 19" id="KW-0067">ATP-binding</keyword>
<dbReference type="InterPro" id="IPR020635">
    <property type="entry name" value="Tyr_kinase_cat_dom"/>
</dbReference>
<feature type="domain" description="Ig-like" evidence="26">
    <location>
        <begin position="197"/>
        <end position="344"/>
    </location>
</feature>
<sequence length="1109" mass="125851">MFRNWLGFVSFCCSVLVNSHLSISSEPPNIHIKSSGLFNISFKTNESESYSPIIPFGSAIYLCCSGNEPLTWNYTANTLNNSIFTETSTNMTDECLTDKKKTKFQNKLTILNVTSNQIGRYICSYQDANIQTSIHFLMNASFVNGFHLNKRILFTAKQTNTFKRTAINTVVEAHWFKEGLMIETGNGSNQSKPLALPTLSIAQQNTSKSLMNKSVSTEQQTHVEIIGSQRFFSKGSSHSLNCYAIANQPLNISWSFFPCKHTSCNRVTNSNRIIANRFNDRFNNESDWETNQWFLPRRGEESIINFYQFRSVLNIKNASHDGIYRCEASNSHGSKHADRYFMITSSGSEEIHLRVNATEYIVGDDLLFRCEASPLNYSKLDWYQSKCHTLPHKLPNTSRIMIHNLNNQGENLVSTLTLMKIDKYSAGTYYCNATLKVDAKSEESSTKDTNSSLKLSDSVSYVVKNKKITIIWAIPPKLMSSNMNKTLVKFAQSSMFELFCAAIGKPKPTIEWLKDDQVIEQNDRLNIHTVDDSSHLVIQNLNVSDKGKYECRISNKGGTIRRQIFLEVVGSLSNALKVVIILFVITVLVSCTCIFIVSLVVARHRKRTKYLTADLLSPSSINSYNPNVPLDEQVDLLSYDSRWEFPPDRLKIKRTLGEGAFGRVVLAQAIGLSETGRNSLVAVKMLKPDADYLQVKALIAELKILIHMGRNLNIVNCLGAVTKCHEHSKLMIIVEYCPYGNLRDYLRERRNFFINQVDPVSGLYDPKMQQYSQKYYPFNPTGTYTSMENSTATSSSNYYSNNDSGNADCINSADGFCTSVTSDEADSSASLQISTSFLIAIAFQVARGMEYLQQKKLIHRDLAARNVLVADKGVLKICDFGLAKDIQKDYNYIKKVDTPLPIKWMAIESIGDRLYTTQSDVWSFGVLLWEIFTLGKSPYPGLPADQHFYLKLVKGYRMERPDKCPQIIYKIMTDCWLSIPIERPNFKQLVNRLGELIDESIRDYYTELETLVSKTTMPGYYGGQEMSYLAMRGSDNDEKCVQYTAMNEKNENSIQEKLKVESSDKQSMHYDMVKGHERPVNPMEVVPMIYLDDNNNQMEDANYVGNPHE</sequence>
<dbReference type="PANTHER" id="PTHR24416:SF600">
    <property type="entry name" value="PDGF- AND VEGF-RECEPTOR RELATED, ISOFORM J"/>
    <property type="match status" value="1"/>
</dbReference>
<dbReference type="GO" id="GO:0005524">
    <property type="term" value="F:ATP binding"/>
    <property type="evidence" value="ECO:0007669"/>
    <property type="project" value="UniProtKB-UniRule"/>
</dbReference>
<evidence type="ECO:0000313" key="27">
    <source>
        <dbReference type="EnsemblMetazoa" id="tetur14g03900.1"/>
    </source>
</evidence>
<evidence type="ECO:0000256" key="22">
    <source>
        <dbReference type="PROSITE-ProRule" id="PRU10141"/>
    </source>
</evidence>
<evidence type="ECO:0000256" key="10">
    <source>
        <dbReference type="ARBA" id="ARBA00022989"/>
    </source>
</evidence>
<evidence type="ECO:0000256" key="18">
    <source>
        <dbReference type="PIRSR" id="PIRSR000615-1"/>
    </source>
</evidence>
<evidence type="ECO:0000256" key="19">
    <source>
        <dbReference type="PIRSR" id="PIRSR000615-2"/>
    </source>
</evidence>
<dbReference type="InterPro" id="IPR007110">
    <property type="entry name" value="Ig-like_dom"/>
</dbReference>
<evidence type="ECO:0000256" key="4">
    <source>
        <dbReference type="ARBA" id="ARBA00022692"/>
    </source>
</evidence>
<organism evidence="27 28">
    <name type="scientific">Tetranychus urticae</name>
    <name type="common">Two-spotted spider mite</name>
    <dbReference type="NCBI Taxonomy" id="32264"/>
    <lineage>
        <taxon>Eukaryota</taxon>
        <taxon>Metazoa</taxon>
        <taxon>Ecdysozoa</taxon>
        <taxon>Arthropoda</taxon>
        <taxon>Chelicerata</taxon>
        <taxon>Arachnida</taxon>
        <taxon>Acari</taxon>
        <taxon>Acariformes</taxon>
        <taxon>Trombidiformes</taxon>
        <taxon>Prostigmata</taxon>
        <taxon>Eleutherengona</taxon>
        <taxon>Raphignathae</taxon>
        <taxon>Tetranychoidea</taxon>
        <taxon>Tetranychidae</taxon>
        <taxon>Tetranychus</taxon>
    </lineage>
</organism>
<feature type="domain" description="Protein kinase" evidence="25">
    <location>
        <begin position="650"/>
        <end position="997"/>
    </location>
</feature>
<evidence type="ECO:0000256" key="20">
    <source>
        <dbReference type="PIRSR" id="PIRSR000615-3"/>
    </source>
</evidence>
<dbReference type="FunFam" id="1.10.510.10:FF:000554">
    <property type="entry name" value="Predicted protein"/>
    <property type="match status" value="1"/>
</dbReference>
<evidence type="ECO:0000256" key="14">
    <source>
        <dbReference type="ARBA" id="ARBA00023170"/>
    </source>
</evidence>
<feature type="domain" description="Ig-like" evidence="26">
    <location>
        <begin position="476"/>
        <end position="567"/>
    </location>
</feature>
<evidence type="ECO:0000256" key="15">
    <source>
        <dbReference type="ARBA" id="ARBA00023180"/>
    </source>
</evidence>
<feature type="domain" description="Ig-like" evidence="26">
    <location>
        <begin position="363"/>
        <end position="450"/>
    </location>
</feature>
<keyword evidence="11 23" id="KW-0472">Membrane</keyword>
<evidence type="ECO:0000259" key="26">
    <source>
        <dbReference type="PROSITE" id="PS50835"/>
    </source>
</evidence>
<dbReference type="PANTHER" id="PTHR24416">
    <property type="entry name" value="TYROSINE-PROTEIN KINASE RECEPTOR"/>
    <property type="match status" value="1"/>
</dbReference>
<feature type="active site" description="Proton acceptor" evidence="18">
    <location>
        <position position="861"/>
    </location>
</feature>
<dbReference type="InterPro" id="IPR017441">
    <property type="entry name" value="Protein_kinase_ATP_BS"/>
</dbReference>